<sequence>MTVSTEQRQSVLEEVRTLRRSSDKPREEDVRLDRALADLYSALPRAWLTERQFLSGKTFRGALFNSGCGRYVNRDDIWLYANAPDLLRAIEWRLYREGGGRLVLTTNMGSEPMFFNWRNTTGACKLYDSYDRLEINRWAPDDVFHMWNPVNSEPIGTWSDTDFQLYNRTNVANPTFKFSYIVEEDLSADDRLIFDTYHKENPSAS</sequence>
<name>A0A1V2HYW8_9ACTN</name>
<evidence type="ECO:0000313" key="2">
    <source>
        <dbReference type="Proteomes" id="UP000188929"/>
    </source>
</evidence>
<proteinExistence type="predicted"/>
<accession>A0A1V2HYW8</accession>
<dbReference type="EMBL" id="MOMC01000148">
    <property type="protein sequence ID" value="ONH21791.1"/>
    <property type="molecule type" value="Genomic_DNA"/>
</dbReference>
<evidence type="ECO:0000313" key="1">
    <source>
        <dbReference type="EMBL" id="ONH21791.1"/>
    </source>
</evidence>
<dbReference type="Proteomes" id="UP000188929">
    <property type="component" value="Unassembled WGS sequence"/>
</dbReference>
<organism evidence="1 2">
    <name type="scientific">Pseudofrankia asymbiotica</name>
    <dbReference type="NCBI Taxonomy" id="1834516"/>
    <lineage>
        <taxon>Bacteria</taxon>
        <taxon>Bacillati</taxon>
        <taxon>Actinomycetota</taxon>
        <taxon>Actinomycetes</taxon>
        <taxon>Frankiales</taxon>
        <taxon>Frankiaceae</taxon>
        <taxon>Pseudofrankia</taxon>
    </lineage>
</organism>
<dbReference type="AlphaFoldDB" id="A0A1V2HYW8"/>
<reference evidence="2" key="1">
    <citation type="submission" date="2016-10" db="EMBL/GenBank/DDBJ databases">
        <title>Frankia sp. NRRL B-16386 Genome sequencing.</title>
        <authorList>
            <person name="Ghodhbane-Gtari F."/>
            <person name="Swanson E."/>
            <person name="Gueddou A."/>
            <person name="Hezbri K."/>
            <person name="Ktari K."/>
            <person name="Nouioui I."/>
            <person name="Morris K."/>
            <person name="Simpson S."/>
            <person name="Abebe-Akele F."/>
            <person name="Thomas K."/>
            <person name="Gtari M."/>
            <person name="Tisa L.S."/>
        </authorList>
    </citation>
    <scope>NUCLEOTIDE SEQUENCE [LARGE SCALE GENOMIC DNA]</scope>
    <source>
        <strain evidence="2">NRRL B-16386</strain>
    </source>
</reference>
<gene>
    <name evidence="1" type="ORF">BL253_37880</name>
</gene>
<keyword evidence="2" id="KW-1185">Reference proteome</keyword>
<dbReference type="OrthoDB" id="3210693at2"/>
<comment type="caution">
    <text evidence="1">The sequence shown here is derived from an EMBL/GenBank/DDBJ whole genome shotgun (WGS) entry which is preliminary data.</text>
</comment>
<dbReference type="RefSeq" id="WP_076823069.1">
    <property type="nucleotide sequence ID" value="NZ_MOMC01000148.1"/>
</dbReference>
<protein>
    <submittedName>
        <fullName evidence="1">Uncharacterized protein</fullName>
    </submittedName>
</protein>